<proteinExistence type="predicted"/>
<feature type="region of interest" description="Disordered" evidence="1">
    <location>
        <begin position="1"/>
        <end position="20"/>
    </location>
</feature>
<reference evidence="2" key="1">
    <citation type="journal article" date="2021" name="Open Biol.">
        <title>Shared evolutionary footprints suggest mitochondrial oxidative damage underlies multiple complex I losses in fungi.</title>
        <authorList>
            <person name="Schikora-Tamarit M.A."/>
            <person name="Marcet-Houben M."/>
            <person name="Nosek J."/>
            <person name="Gabaldon T."/>
        </authorList>
    </citation>
    <scope>NUCLEOTIDE SEQUENCE</scope>
    <source>
        <strain evidence="2">NCAIM Y.01608</strain>
    </source>
</reference>
<sequence length="95" mass="10701">MMKLNTKPISTLAEGRSGDAQDQWKVLDFDSLTSNNSLDLMALSWIWLVNGAQTTMAMKHANMRFCIPIEVCLTFQKENPTSRPARSININLDIT</sequence>
<evidence type="ECO:0000256" key="1">
    <source>
        <dbReference type="SAM" id="MobiDB-lite"/>
    </source>
</evidence>
<accession>A0A9P8SY57</accession>
<keyword evidence="3" id="KW-1185">Reference proteome</keyword>
<evidence type="ECO:0000313" key="2">
    <source>
        <dbReference type="EMBL" id="KAH3658849.1"/>
    </source>
</evidence>
<protein>
    <submittedName>
        <fullName evidence="2">Uncharacterized protein</fullName>
    </submittedName>
</protein>
<gene>
    <name evidence="2" type="ORF">OGATHE_006575</name>
</gene>
<dbReference type="EMBL" id="JAEUBD010001571">
    <property type="protein sequence ID" value="KAH3658849.1"/>
    <property type="molecule type" value="Genomic_DNA"/>
</dbReference>
<dbReference type="Proteomes" id="UP000788993">
    <property type="component" value="Unassembled WGS sequence"/>
</dbReference>
<name>A0A9P8SY57_9ASCO</name>
<evidence type="ECO:0000313" key="3">
    <source>
        <dbReference type="Proteomes" id="UP000788993"/>
    </source>
</evidence>
<reference evidence="2" key="2">
    <citation type="submission" date="2021-01" db="EMBL/GenBank/DDBJ databases">
        <authorList>
            <person name="Schikora-Tamarit M.A."/>
        </authorList>
    </citation>
    <scope>NUCLEOTIDE SEQUENCE</scope>
    <source>
        <strain evidence="2">NCAIM Y.01608</strain>
    </source>
</reference>
<organism evidence="2 3">
    <name type="scientific">Ogataea polymorpha</name>
    <dbReference type="NCBI Taxonomy" id="460523"/>
    <lineage>
        <taxon>Eukaryota</taxon>
        <taxon>Fungi</taxon>
        <taxon>Dikarya</taxon>
        <taxon>Ascomycota</taxon>
        <taxon>Saccharomycotina</taxon>
        <taxon>Pichiomycetes</taxon>
        <taxon>Pichiales</taxon>
        <taxon>Pichiaceae</taxon>
        <taxon>Ogataea</taxon>
    </lineage>
</organism>
<dbReference type="AlphaFoldDB" id="A0A9P8SY57"/>
<comment type="caution">
    <text evidence="2">The sequence shown here is derived from an EMBL/GenBank/DDBJ whole genome shotgun (WGS) entry which is preliminary data.</text>
</comment>